<comment type="subcellular location">
    <subcellularLocation>
        <location evidence="1 4">Cell outer membrane</location>
    </subcellularLocation>
</comment>
<dbReference type="PANTHER" id="PTHR40980">
    <property type="entry name" value="PLUG DOMAIN-CONTAINING PROTEIN"/>
    <property type="match status" value="1"/>
</dbReference>
<dbReference type="InterPro" id="IPR000531">
    <property type="entry name" value="Beta-barrel_TonB"/>
</dbReference>
<keyword evidence="3" id="KW-0998">Cell outer membrane</keyword>
<name>A0AAE9XPH6_9PROT</name>
<proteinExistence type="inferred from homology"/>
<feature type="domain" description="TonB-dependent receptor plug" evidence="7">
    <location>
        <begin position="67"/>
        <end position="177"/>
    </location>
</feature>
<keyword evidence="8" id="KW-0675">Receptor</keyword>
<dbReference type="Proteomes" id="UP001217500">
    <property type="component" value="Chromosome"/>
</dbReference>
<evidence type="ECO:0000256" key="2">
    <source>
        <dbReference type="ARBA" id="ARBA00023136"/>
    </source>
</evidence>
<dbReference type="InterPro" id="IPR010104">
    <property type="entry name" value="TonB_rcpt_bac"/>
</dbReference>
<dbReference type="SUPFAM" id="SSF56935">
    <property type="entry name" value="Porins"/>
    <property type="match status" value="1"/>
</dbReference>
<gene>
    <name evidence="8" type="ORF">PH603_14990</name>
</gene>
<evidence type="ECO:0000256" key="1">
    <source>
        <dbReference type="ARBA" id="ARBA00004442"/>
    </source>
</evidence>
<dbReference type="Gene3D" id="2.170.130.10">
    <property type="entry name" value="TonB-dependent receptor, plug domain"/>
    <property type="match status" value="1"/>
</dbReference>
<reference evidence="8" key="1">
    <citation type="submission" date="2023-01" db="EMBL/GenBank/DDBJ databases">
        <title>The genome sequence of Kordiimonadaceae bacterium 6D33.</title>
        <authorList>
            <person name="Liu Y."/>
        </authorList>
    </citation>
    <scope>NUCLEOTIDE SEQUENCE</scope>
    <source>
        <strain evidence="8">6D33</strain>
    </source>
</reference>
<dbReference type="CDD" id="cd01347">
    <property type="entry name" value="ligand_gated_channel"/>
    <property type="match status" value="1"/>
</dbReference>
<keyword evidence="9" id="KW-1185">Reference proteome</keyword>
<dbReference type="InterPro" id="IPR036942">
    <property type="entry name" value="Beta-barrel_TonB_sf"/>
</dbReference>
<organism evidence="8 9">
    <name type="scientific">Gimibacter soli</name>
    <dbReference type="NCBI Taxonomy" id="3024400"/>
    <lineage>
        <taxon>Bacteria</taxon>
        <taxon>Pseudomonadati</taxon>
        <taxon>Pseudomonadota</taxon>
        <taxon>Alphaproteobacteria</taxon>
        <taxon>Kordiimonadales</taxon>
        <taxon>Temperatibacteraceae</taxon>
        <taxon>Gimibacter</taxon>
    </lineage>
</organism>
<evidence type="ECO:0000259" key="7">
    <source>
        <dbReference type="Pfam" id="PF07715"/>
    </source>
</evidence>
<dbReference type="EMBL" id="CP116805">
    <property type="protein sequence ID" value="WCL53842.1"/>
    <property type="molecule type" value="Genomic_DNA"/>
</dbReference>
<dbReference type="GO" id="GO:0009279">
    <property type="term" value="C:cell outer membrane"/>
    <property type="evidence" value="ECO:0007669"/>
    <property type="project" value="UniProtKB-SubCell"/>
</dbReference>
<keyword evidence="4" id="KW-0798">TonB box</keyword>
<accession>A0AAE9XPH6</accession>
<protein>
    <submittedName>
        <fullName evidence="8">TonB-dependent receptor</fullName>
    </submittedName>
</protein>
<dbReference type="Pfam" id="PF07715">
    <property type="entry name" value="Plug"/>
    <property type="match status" value="1"/>
</dbReference>
<evidence type="ECO:0000256" key="4">
    <source>
        <dbReference type="RuleBase" id="RU003357"/>
    </source>
</evidence>
<dbReference type="Gene3D" id="2.40.170.20">
    <property type="entry name" value="TonB-dependent receptor, beta-barrel domain"/>
    <property type="match status" value="1"/>
</dbReference>
<comment type="similarity">
    <text evidence="4">Belongs to the TonB-dependent receptor family.</text>
</comment>
<dbReference type="NCBIfam" id="TIGR01782">
    <property type="entry name" value="TonB-Xanth-Caul"/>
    <property type="match status" value="1"/>
</dbReference>
<evidence type="ECO:0000256" key="3">
    <source>
        <dbReference type="ARBA" id="ARBA00023237"/>
    </source>
</evidence>
<dbReference type="PANTHER" id="PTHR40980:SF3">
    <property type="entry name" value="TONB-DEPENDENT RECEPTOR-LIKE BETA-BARREL DOMAIN-CONTAINING PROTEIN"/>
    <property type="match status" value="1"/>
</dbReference>
<dbReference type="InterPro" id="IPR037066">
    <property type="entry name" value="Plug_dom_sf"/>
</dbReference>
<feature type="signal peptide" evidence="5">
    <location>
        <begin position="1"/>
        <end position="34"/>
    </location>
</feature>
<evidence type="ECO:0000313" key="9">
    <source>
        <dbReference type="Proteomes" id="UP001217500"/>
    </source>
</evidence>
<dbReference type="Pfam" id="PF00593">
    <property type="entry name" value="TonB_dep_Rec_b-barrel"/>
    <property type="match status" value="1"/>
</dbReference>
<keyword evidence="2 4" id="KW-0472">Membrane</keyword>
<evidence type="ECO:0000313" key="8">
    <source>
        <dbReference type="EMBL" id="WCL53842.1"/>
    </source>
</evidence>
<evidence type="ECO:0000256" key="5">
    <source>
        <dbReference type="SAM" id="SignalP"/>
    </source>
</evidence>
<dbReference type="RefSeq" id="WP_289503486.1">
    <property type="nucleotide sequence ID" value="NZ_CP116805.1"/>
</dbReference>
<dbReference type="AlphaFoldDB" id="A0AAE9XPH6"/>
<feature type="domain" description="TonB-dependent receptor-like beta-barrel" evidence="6">
    <location>
        <begin position="418"/>
        <end position="874"/>
    </location>
</feature>
<feature type="chain" id="PRO_5042103236" evidence="5">
    <location>
        <begin position="35"/>
        <end position="908"/>
    </location>
</feature>
<sequence>MEKISGSAAVHLRMTKLLAAASLISVAITGAALAQDGAGAAEDEADVLDEIVVTGFRQSLTAAINVKKNSTSAVDAIVAEDIAKFPDQNLAESLQRIPGISIQRDAGEGRSITVRGLGAQFTRVRLNGMETITTSTDGASANRDRSFDFNVFASELFNSIVVRKTAEASLDEGSLGAVIDLNTGNPLSYDEGTTFVASAKAQYNDLSEDLSPRVAALGAWVNDEKTFGISASVAFSDYETLEMGNNSVRWQQARFRSVGGVSCADANAACDEVANAFHPRIPRYGEVGHDRQRLGATASIQFAPSEATKVSIDGLYSKFEETRTEKWGEVLFRGNEGTMDIRDYVIQGTNMISATVDNAWVRIEDYRRDSSTEFHQLSAKLEQDITDTFRIELLGGFSQSDADIPLETTIIFDDRDTTGYSYDYSNMKTPVLSFGPGIDDPTAFQFAEFRDRPSFLTNKFRNLALDAEWDVNDNIQLVSGAMYRRFSFDTVGYRRDSTYCSAFTCEPGTYGAPVTADLADMFELGDAGQPSGNTNSWVVPNMAAAADLIDLYGREAALRQAEDRGVIETVKGGFLQANLTGEMGNMAISANAGMRYAHTKQSSTGFNNGTEVTVERTYDDWLPSANLAIFPTPEFAIRAAVAKVITRPTLGSLTPGGSVDGFNYRVTSGNPFLTPYRATNFDLAFEWYFMDDAIASVALFKKDIKSFPISTTTTGTYASTGLPLSLIDPGSPAAANPEGRPWEIRSTGDGPGANVKGVEFSVQTPFTFLPGVWSNFGTILNLTLVDSDVDYEIGGNIYTEPLLGLSKKAANGTLYYEDEKFSARVSVAYRGGYIDGTSATNNIFEGYNSSMNVDASIRYEIMDGLEVSLEGINLTDDYRDRYTDLYEQRNYEYNHYGRVFMFGVRYKL</sequence>
<dbReference type="InterPro" id="IPR012910">
    <property type="entry name" value="Plug_dom"/>
</dbReference>
<evidence type="ECO:0000259" key="6">
    <source>
        <dbReference type="Pfam" id="PF00593"/>
    </source>
</evidence>
<keyword evidence="5" id="KW-0732">Signal</keyword>
<dbReference type="KEGG" id="gso:PH603_14990"/>